<dbReference type="Proteomes" id="UP000314294">
    <property type="component" value="Unassembled WGS sequence"/>
</dbReference>
<protein>
    <submittedName>
        <fullName evidence="2">Uncharacterized protein</fullName>
    </submittedName>
</protein>
<evidence type="ECO:0000313" key="2">
    <source>
        <dbReference type="EMBL" id="TNN78435.1"/>
    </source>
</evidence>
<organism evidence="2 3">
    <name type="scientific">Liparis tanakae</name>
    <name type="common">Tanaka's snailfish</name>
    <dbReference type="NCBI Taxonomy" id="230148"/>
    <lineage>
        <taxon>Eukaryota</taxon>
        <taxon>Metazoa</taxon>
        <taxon>Chordata</taxon>
        <taxon>Craniata</taxon>
        <taxon>Vertebrata</taxon>
        <taxon>Euteleostomi</taxon>
        <taxon>Actinopterygii</taxon>
        <taxon>Neopterygii</taxon>
        <taxon>Teleostei</taxon>
        <taxon>Neoteleostei</taxon>
        <taxon>Acanthomorphata</taxon>
        <taxon>Eupercaria</taxon>
        <taxon>Perciformes</taxon>
        <taxon>Cottioidei</taxon>
        <taxon>Cottales</taxon>
        <taxon>Liparidae</taxon>
        <taxon>Liparis</taxon>
    </lineage>
</organism>
<accession>A0A4Z2IKU8</accession>
<comment type="caution">
    <text evidence="2">The sequence shown here is derived from an EMBL/GenBank/DDBJ whole genome shotgun (WGS) entry which is preliminary data.</text>
</comment>
<keyword evidence="3" id="KW-1185">Reference proteome</keyword>
<proteinExistence type="predicted"/>
<gene>
    <name evidence="2" type="ORF">EYF80_011419</name>
</gene>
<dbReference type="AlphaFoldDB" id="A0A4Z2IKU8"/>
<sequence length="146" mass="15400">MWRVLFRAESPQAAALDRLGHGVASIVDGLSCDCRKRCKQLSDNSRGLSRALGKEDAFVSTKGTRASSSPAGSGALKAHPAEDLSPARIWDSTRSAISRLPAQLLLIEVDDHLGTPGAGFAGRQQGHIVGVLPVGIHTVKTAPSYF</sequence>
<feature type="region of interest" description="Disordered" evidence="1">
    <location>
        <begin position="59"/>
        <end position="81"/>
    </location>
</feature>
<reference evidence="2 3" key="1">
    <citation type="submission" date="2019-03" db="EMBL/GenBank/DDBJ databases">
        <title>First draft genome of Liparis tanakae, snailfish: a comprehensive survey of snailfish specific genes.</title>
        <authorList>
            <person name="Kim W."/>
            <person name="Song I."/>
            <person name="Jeong J.-H."/>
            <person name="Kim D."/>
            <person name="Kim S."/>
            <person name="Ryu S."/>
            <person name="Song J.Y."/>
            <person name="Lee S.K."/>
        </authorList>
    </citation>
    <scope>NUCLEOTIDE SEQUENCE [LARGE SCALE GENOMIC DNA]</scope>
    <source>
        <tissue evidence="2">Muscle</tissue>
    </source>
</reference>
<evidence type="ECO:0000256" key="1">
    <source>
        <dbReference type="SAM" id="MobiDB-lite"/>
    </source>
</evidence>
<dbReference type="EMBL" id="SRLO01000074">
    <property type="protein sequence ID" value="TNN78435.1"/>
    <property type="molecule type" value="Genomic_DNA"/>
</dbReference>
<evidence type="ECO:0000313" key="3">
    <source>
        <dbReference type="Proteomes" id="UP000314294"/>
    </source>
</evidence>
<feature type="compositionally biased region" description="Polar residues" evidence="1">
    <location>
        <begin position="61"/>
        <end position="71"/>
    </location>
</feature>
<name>A0A4Z2IKU8_9TELE</name>